<evidence type="ECO:0000313" key="4">
    <source>
        <dbReference type="EMBL" id="XCB33001.1"/>
    </source>
</evidence>
<evidence type="ECO:0000256" key="2">
    <source>
        <dbReference type="ARBA" id="ARBA00022763"/>
    </source>
</evidence>
<reference evidence="4" key="2">
    <citation type="journal article" date="2024" name="Environ. Microbiol.">
        <title>Genome analysis and description of Tunturibacter gen. nov. expands the diversity of Terriglobia in tundra soils.</title>
        <authorList>
            <person name="Messyasz A."/>
            <person name="Mannisto M.K."/>
            <person name="Kerkhof L.J."/>
            <person name="Haggblom M.M."/>
        </authorList>
    </citation>
    <scope>NUCLEOTIDE SEQUENCE</scope>
    <source>
        <strain evidence="4">X5P6</strain>
    </source>
</reference>
<dbReference type="CDD" id="cd03468">
    <property type="entry name" value="PolY_like"/>
    <property type="match status" value="1"/>
</dbReference>
<dbReference type="KEGG" id="tpsc:RBB77_21680"/>
<dbReference type="InterPro" id="IPR001126">
    <property type="entry name" value="UmuC"/>
</dbReference>
<proteinExistence type="inferred from homology"/>
<dbReference type="GO" id="GO:0006281">
    <property type="term" value="P:DNA repair"/>
    <property type="evidence" value="ECO:0007669"/>
    <property type="project" value="InterPro"/>
</dbReference>
<name>A0AAU7ZPW9_9BACT</name>
<dbReference type="RefSeq" id="WP_353063843.1">
    <property type="nucleotide sequence ID" value="NZ_CP132942.1"/>
</dbReference>
<protein>
    <submittedName>
        <fullName evidence="4">DNA polymerase Y family protein</fullName>
    </submittedName>
</protein>
<dbReference type="PANTHER" id="PTHR35369">
    <property type="entry name" value="BLR3025 PROTEIN-RELATED"/>
    <property type="match status" value="1"/>
</dbReference>
<dbReference type="PANTHER" id="PTHR35369:SF2">
    <property type="entry name" value="BLR3025 PROTEIN"/>
    <property type="match status" value="1"/>
</dbReference>
<dbReference type="SUPFAM" id="SSF56672">
    <property type="entry name" value="DNA/RNA polymerases"/>
    <property type="match status" value="1"/>
</dbReference>
<keyword evidence="2" id="KW-0227">DNA damage</keyword>
<feature type="domain" description="UmuC" evidence="3">
    <location>
        <begin position="3"/>
        <end position="118"/>
    </location>
</feature>
<dbReference type="InterPro" id="IPR043128">
    <property type="entry name" value="Rev_trsase/Diguanyl_cyclase"/>
</dbReference>
<evidence type="ECO:0000256" key="1">
    <source>
        <dbReference type="ARBA" id="ARBA00010945"/>
    </source>
</evidence>
<dbReference type="Gene3D" id="3.30.70.270">
    <property type="match status" value="1"/>
</dbReference>
<dbReference type="InterPro" id="IPR050356">
    <property type="entry name" value="SulA_CellDiv_inhibitor"/>
</dbReference>
<dbReference type="EMBL" id="CP132942">
    <property type="protein sequence ID" value="XCB33001.1"/>
    <property type="molecule type" value="Genomic_DNA"/>
</dbReference>
<dbReference type="AlphaFoldDB" id="A0AAU7ZPW9"/>
<sequence length="496" mass="55208">MMYAVLHPPNFFAQTAAHQRPELRKRPFVVLDGEPPAEMVLAASKTARSLGVEIGMTRLQVEVFPEVVALHRVIEHEHMAYTSLHHVACMFSPRIESVEERPGTYALDIRGMDRLYGDAEQLANKLRRSVMAAGFLVNIAVAENFHAAVSLACSRAGVSVVLPGCEAHAIGQLPLAALRLTPEDEATFAVWGIRTCAELAALSETDLIARFGQAGKKLHSLACGTWPHLMFPMEPSFEVSLVERMELDFPVEELERLLFLLSCMTTTLLERVRSKARAIAALRVVLHLDTKAQHERTVRPALPLQDTLTLLKLIQIDLETHPPSAAIVGLELHAQSATPYRAQHGLFLPQAPEPGRLEVMLARLRKLLGDGRVGSPELTDDHRPNAFRMVPFEPPPSHQSERTSSSTAIALRVFRPPQMVGVTLANHAPVRVFWGGEGYVVRQAAGPVRVSGQWWSEAHWCREEWDVRLENGGAERLCRIAFDPRSRCWYVQGTYD</sequence>
<dbReference type="InterPro" id="IPR043502">
    <property type="entry name" value="DNA/RNA_pol_sf"/>
</dbReference>
<reference evidence="4" key="1">
    <citation type="submission" date="2023-08" db="EMBL/GenBank/DDBJ databases">
        <authorList>
            <person name="Messyasz A."/>
            <person name="Mannisto M.K."/>
            <person name="Kerkhof L.J."/>
            <person name="Haggblom M."/>
        </authorList>
    </citation>
    <scope>NUCLEOTIDE SEQUENCE</scope>
    <source>
        <strain evidence="4">X5P6</strain>
    </source>
</reference>
<dbReference type="PROSITE" id="PS50173">
    <property type="entry name" value="UMUC"/>
    <property type="match status" value="1"/>
</dbReference>
<accession>A0AAU7ZPW9</accession>
<evidence type="ECO:0000259" key="3">
    <source>
        <dbReference type="PROSITE" id="PS50173"/>
    </source>
</evidence>
<comment type="similarity">
    <text evidence="1">Belongs to the DNA polymerase type-Y family.</text>
</comment>
<gene>
    <name evidence="4" type="ORF">RBB77_21680</name>
</gene>
<dbReference type="Gene3D" id="3.40.1170.60">
    <property type="match status" value="1"/>
</dbReference>
<organism evidence="4">
    <name type="scientific">Tunturiibacter psychrotolerans</name>
    <dbReference type="NCBI Taxonomy" id="3069686"/>
    <lineage>
        <taxon>Bacteria</taxon>
        <taxon>Pseudomonadati</taxon>
        <taxon>Acidobacteriota</taxon>
        <taxon>Terriglobia</taxon>
        <taxon>Terriglobales</taxon>
        <taxon>Acidobacteriaceae</taxon>
        <taxon>Tunturiibacter</taxon>
    </lineage>
</organism>
<dbReference type="Pfam" id="PF00817">
    <property type="entry name" value="IMS"/>
    <property type="match status" value="1"/>
</dbReference>
<dbReference type="Gene3D" id="1.10.150.20">
    <property type="entry name" value="5' to 3' exonuclease, C-terminal subdomain"/>
    <property type="match status" value="1"/>
</dbReference>